<gene>
    <name evidence="1" type="ORF">J5Y03_14310</name>
</gene>
<dbReference type="Proteomes" id="UP000682134">
    <property type="component" value="Unassembled WGS sequence"/>
</dbReference>
<dbReference type="InterPro" id="IPR019712">
    <property type="entry name" value="YtpB-like"/>
</dbReference>
<evidence type="ECO:0000313" key="1">
    <source>
        <dbReference type="EMBL" id="MBP0726331.1"/>
    </source>
</evidence>
<proteinExistence type="predicted"/>
<protein>
    <submittedName>
        <fullName evidence="1">Tetraprenyl-beta-curcumene synthase family protein</fullName>
    </submittedName>
</protein>
<name>A0A940SKC7_9BACI</name>
<comment type="caution">
    <text evidence="1">The sequence shown here is derived from an EMBL/GenBank/DDBJ whole genome shotgun (WGS) entry which is preliminary data.</text>
</comment>
<dbReference type="RefSeq" id="WP_209406672.1">
    <property type="nucleotide sequence ID" value="NZ_JAGIYQ010000010.1"/>
</dbReference>
<accession>A0A940SKC7</accession>
<sequence>MSLPTNSIQLMPKVYKKVFPTVHKELNFWKNEANTIPDPELKKQALMSIQHKTFHCEGGSILSLVSEEKMDLIIQFIVAYQTISDYLDNLCDRSTSLDPADFKALHESMMDAVGLTNSTQNYYRFREEQDDNEYLKKLVKTCQDVLKQAPHYEIIRPYLLELADYYCKLQIHKHVQKSEREQRLIDWFEPYKNKFSDLTWYEFSACAGSTLGIFCLVSYAFNEELSSEFFHEIYKSYFPYVQGLHILLDYVIDQNEDIEGGDLNFCSYYESKELMIERVKYFAEQSDKSLKILQDYRFHRLIIRGLLGIYLADEKMSGTKEDRKIRNQIVKCGGLTSYFFYRNARIYFKIKKRA</sequence>
<dbReference type="EMBL" id="JAGIYQ010000010">
    <property type="protein sequence ID" value="MBP0726331.1"/>
    <property type="molecule type" value="Genomic_DNA"/>
</dbReference>
<keyword evidence="2" id="KW-1185">Reference proteome</keyword>
<organism evidence="1 2">
    <name type="scientific">Gottfriedia endophytica</name>
    <dbReference type="NCBI Taxonomy" id="2820819"/>
    <lineage>
        <taxon>Bacteria</taxon>
        <taxon>Bacillati</taxon>
        <taxon>Bacillota</taxon>
        <taxon>Bacilli</taxon>
        <taxon>Bacillales</taxon>
        <taxon>Bacillaceae</taxon>
        <taxon>Gottfriedia</taxon>
    </lineage>
</organism>
<evidence type="ECO:0000313" key="2">
    <source>
        <dbReference type="Proteomes" id="UP000682134"/>
    </source>
</evidence>
<dbReference type="Pfam" id="PF10776">
    <property type="entry name" value="DUF2600"/>
    <property type="match status" value="1"/>
</dbReference>
<dbReference type="AlphaFoldDB" id="A0A940SKC7"/>
<reference evidence="1" key="1">
    <citation type="submission" date="2021-04" db="EMBL/GenBank/DDBJ databases">
        <title>Genome seq and assembly of Bacillus sp.</title>
        <authorList>
            <person name="Chhetri G."/>
        </authorList>
    </citation>
    <scope>NUCLEOTIDE SEQUENCE</scope>
    <source>
        <strain evidence="1">RG28</strain>
    </source>
</reference>